<evidence type="ECO:0000256" key="2">
    <source>
        <dbReference type="ARBA" id="ARBA00022692"/>
    </source>
</evidence>
<dbReference type="InterPro" id="IPR020846">
    <property type="entry name" value="MFS_dom"/>
</dbReference>
<feature type="transmembrane region" description="Helical" evidence="5">
    <location>
        <begin position="104"/>
        <end position="124"/>
    </location>
</feature>
<dbReference type="PANTHER" id="PTHR10924:SF6">
    <property type="entry name" value="SOLUTE CARRIER FAMILY 49 MEMBER A3"/>
    <property type="match status" value="1"/>
</dbReference>
<feature type="transmembrane region" description="Helical" evidence="5">
    <location>
        <begin position="287"/>
        <end position="304"/>
    </location>
</feature>
<evidence type="ECO:0000256" key="4">
    <source>
        <dbReference type="ARBA" id="ARBA00023136"/>
    </source>
</evidence>
<dbReference type="PROSITE" id="PS50850">
    <property type="entry name" value="MFS"/>
    <property type="match status" value="1"/>
</dbReference>
<comment type="caution">
    <text evidence="7">The sequence shown here is derived from an EMBL/GenBank/DDBJ whole genome shotgun (WGS) entry which is preliminary data.</text>
</comment>
<dbReference type="PANTHER" id="PTHR10924">
    <property type="entry name" value="MAJOR FACILITATOR SUPERFAMILY PROTEIN-RELATED"/>
    <property type="match status" value="1"/>
</dbReference>
<dbReference type="Gene3D" id="1.20.1250.20">
    <property type="entry name" value="MFS general substrate transporter like domains"/>
    <property type="match status" value="2"/>
</dbReference>
<evidence type="ECO:0000313" key="7">
    <source>
        <dbReference type="EMBL" id="KPL73301.1"/>
    </source>
</evidence>
<dbReference type="InterPro" id="IPR049680">
    <property type="entry name" value="FLVCR1-2_SLC49-like"/>
</dbReference>
<keyword evidence="2 5" id="KW-0812">Transmembrane</keyword>
<dbReference type="STRING" id="229920.ADM99_03525"/>
<sequence>MNNQYRLYPYRWVVLAVFMFINLTIQILWISYAPITGPAAMFYGVSDLQIGWLAMSFMIAFIPLSIPVSWVIDTYGFRLAVSIGAILMGVFGLLRGLAGTSYNTVLLATIGIAAAQPFLLNAWTKVPANWFSIEERATAVGMVTLSNLVGTALGMVLTPVLIESMSIPNVQLIFGGVAALSAVLFVVLARETPPTPPCPAGQEVRALMLDGLKNAAKNRYFWIYLAVSFIGLGVFNGITTWVESIIRPRGFTPTDAGTLGALMLAGGVIGAVVIPPFSDRQHKRKRFILMGFVLTIPFLIGLTYGTSLWVLLISAFGLGFFLTSAMPIGMQYAAEITRPTPEGTSNGLIQLFGQASVVFVYIMEAVKTPEGSFTPALLLALGLLVLGTFLITRLKDPEFETPTSEPSLSVD</sequence>
<evidence type="ECO:0000256" key="3">
    <source>
        <dbReference type="ARBA" id="ARBA00022989"/>
    </source>
</evidence>
<feature type="transmembrane region" description="Helical" evidence="5">
    <location>
        <begin position="79"/>
        <end position="98"/>
    </location>
</feature>
<dbReference type="InterPro" id="IPR036259">
    <property type="entry name" value="MFS_trans_sf"/>
</dbReference>
<keyword evidence="8" id="KW-1185">Reference proteome</keyword>
<accession>A0A0P6XV93</accession>
<feature type="transmembrane region" description="Helical" evidence="5">
    <location>
        <begin position="52"/>
        <end position="72"/>
    </location>
</feature>
<dbReference type="Pfam" id="PF07690">
    <property type="entry name" value="MFS_1"/>
    <property type="match status" value="1"/>
</dbReference>
<feature type="transmembrane region" description="Helical" evidence="5">
    <location>
        <begin position="220"/>
        <end position="238"/>
    </location>
</feature>
<feature type="transmembrane region" description="Helical" evidence="5">
    <location>
        <begin position="346"/>
        <end position="366"/>
    </location>
</feature>
<dbReference type="InterPro" id="IPR011701">
    <property type="entry name" value="MFS"/>
</dbReference>
<gene>
    <name evidence="7" type="ORF">ADM99_03525</name>
</gene>
<reference evidence="7 8" key="1">
    <citation type="submission" date="2015-07" db="EMBL/GenBank/DDBJ databases">
        <title>Genome sequence of Leptolinea tardivitalis DSM 16556.</title>
        <authorList>
            <person name="Hemp J."/>
            <person name="Ward L.M."/>
            <person name="Pace L.A."/>
            <person name="Fischer W.W."/>
        </authorList>
    </citation>
    <scope>NUCLEOTIDE SEQUENCE [LARGE SCALE GENOMIC DNA]</scope>
    <source>
        <strain evidence="7 8">YMTK-2</strain>
    </source>
</reference>
<dbReference type="SUPFAM" id="SSF103473">
    <property type="entry name" value="MFS general substrate transporter"/>
    <property type="match status" value="1"/>
</dbReference>
<dbReference type="GO" id="GO:0022857">
    <property type="term" value="F:transmembrane transporter activity"/>
    <property type="evidence" value="ECO:0007669"/>
    <property type="project" value="InterPro"/>
</dbReference>
<dbReference type="RefSeq" id="WP_062421711.1">
    <property type="nucleotide sequence ID" value="NZ_BBYA01000009.1"/>
</dbReference>
<feature type="transmembrane region" description="Helical" evidence="5">
    <location>
        <begin position="170"/>
        <end position="189"/>
    </location>
</feature>
<feature type="transmembrane region" description="Helical" evidence="5">
    <location>
        <begin position="12"/>
        <end position="32"/>
    </location>
</feature>
<protein>
    <recommendedName>
        <fullName evidence="6">Major facilitator superfamily (MFS) profile domain-containing protein</fullName>
    </recommendedName>
</protein>
<evidence type="ECO:0000313" key="8">
    <source>
        <dbReference type="Proteomes" id="UP000050430"/>
    </source>
</evidence>
<evidence type="ECO:0000259" key="6">
    <source>
        <dbReference type="PROSITE" id="PS50850"/>
    </source>
</evidence>
<dbReference type="GO" id="GO:0005886">
    <property type="term" value="C:plasma membrane"/>
    <property type="evidence" value="ECO:0007669"/>
    <property type="project" value="UniProtKB-SubCell"/>
</dbReference>
<feature type="transmembrane region" description="Helical" evidence="5">
    <location>
        <begin position="310"/>
        <end position="334"/>
    </location>
</feature>
<feature type="transmembrane region" description="Helical" evidence="5">
    <location>
        <begin position="372"/>
        <end position="391"/>
    </location>
</feature>
<organism evidence="7 8">
    <name type="scientific">Leptolinea tardivitalis</name>
    <dbReference type="NCBI Taxonomy" id="229920"/>
    <lineage>
        <taxon>Bacteria</taxon>
        <taxon>Bacillati</taxon>
        <taxon>Chloroflexota</taxon>
        <taxon>Anaerolineae</taxon>
        <taxon>Anaerolineales</taxon>
        <taxon>Anaerolineaceae</taxon>
        <taxon>Leptolinea</taxon>
    </lineage>
</organism>
<name>A0A0P6XV93_9CHLR</name>
<dbReference type="AlphaFoldDB" id="A0A0P6XV93"/>
<dbReference type="Proteomes" id="UP000050430">
    <property type="component" value="Unassembled WGS sequence"/>
</dbReference>
<dbReference type="OrthoDB" id="8596007at2"/>
<feature type="transmembrane region" description="Helical" evidence="5">
    <location>
        <begin position="258"/>
        <end position="275"/>
    </location>
</feature>
<comment type="subcellular location">
    <subcellularLocation>
        <location evidence="1">Cell membrane</location>
        <topology evidence="1">Multi-pass membrane protein</topology>
    </subcellularLocation>
</comment>
<keyword evidence="4 5" id="KW-0472">Membrane</keyword>
<proteinExistence type="predicted"/>
<feature type="domain" description="Major facilitator superfamily (MFS) profile" evidence="6">
    <location>
        <begin position="10"/>
        <end position="400"/>
    </location>
</feature>
<feature type="transmembrane region" description="Helical" evidence="5">
    <location>
        <begin position="136"/>
        <end position="158"/>
    </location>
</feature>
<evidence type="ECO:0000256" key="5">
    <source>
        <dbReference type="SAM" id="Phobius"/>
    </source>
</evidence>
<evidence type="ECO:0000256" key="1">
    <source>
        <dbReference type="ARBA" id="ARBA00004651"/>
    </source>
</evidence>
<dbReference type="EMBL" id="LGCK01000006">
    <property type="protein sequence ID" value="KPL73301.1"/>
    <property type="molecule type" value="Genomic_DNA"/>
</dbReference>
<dbReference type="PATRIC" id="fig|229920.5.peg.2337"/>
<keyword evidence="3 5" id="KW-1133">Transmembrane helix</keyword>